<accession>A0ABY8AJ71</accession>
<evidence type="ECO:0008006" key="3">
    <source>
        <dbReference type="Google" id="ProtNLM"/>
    </source>
</evidence>
<evidence type="ECO:0000313" key="1">
    <source>
        <dbReference type="EMBL" id="WEB45084.1"/>
    </source>
</evidence>
<reference evidence="1 2" key="1">
    <citation type="submission" date="2022-03" db="EMBL/GenBank/DDBJ databases">
        <title>Streptomyces yunnanensis P86,complete genome.</title>
        <authorList>
            <person name="Chen S."/>
            <person name="Zhang Q."/>
        </authorList>
    </citation>
    <scope>NUCLEOTIDE SEQUENCE [LARGE SCALE GENOMIC DNA]</scope>
    <source>
        <strain evidence="1 2">P86</strain>
    </source>
</reference>
<proteinExistence type="predicted"/>
<dbReference type="RefSeq" id="WP_275311315.1">
    <property type="nucleotide sequence ID" value="NZ_CP095749.1"/>
</dbReference>
<gene>
    <name evidence="1" type="ORF">MOV08_41190</name>
</gene>
<name>A0ABY8AJ71_9ACTN</name>
<organism evidence="1 2">
    <name type="scientific">Streptomyces yunnanensis</name>
    <dbReference type="NCBI Taxonomy" id="156453"/>
    <lineage>
        <taxon>Bacteria</taxon>
        <taxon>Bacillati</taxon>
        <taxon>Actinomycetota</taxon>
        <taxon>Actinomycetes</taxon>
        <taxon>Kitasatosporales</taxon>
        <taxon>Streptomycetaceae</taxon>
        <taxon>Streptomyces</taxon>
    </lineage>
</organism>
<dbReference type="EMBL" id="CP095749">
    <property type="protein sequence ID" value="WEB45084.1"/>
    <property type="molecule type" value="Genomic_DNA"/>
</dbReference>
<sequence length="131" mass="13939">MSGTAEAPDVGLPAGQRSNAVVFAADYGEAGAVNELGRSAGLPTAAGAQNTNWWWGPVNPHATTVVAVAPGPDYAPGYAAHLHRYFRHVRVAATLANPDGVHNIEWGGHVYVCTDPRRPWGAIWPELRKYA</sequence>
<dbReference type="Proteomes" id="UP001218629">
    <property type="component" value="Chromosome"/>
</dbReference>
<protein>
    <recommendedName>
        <fullName evidence="3">Spherulation-specific family 4</fullName>
    </recommendedName>
</protein>
<keyword evidence="2" id="KW-1185">Reference proteome</keyword>
<evidence type="ECO:0000313" key="2">
    <source>
        <dbReference type="Proteomes" id="UP001218629"/>
    </source>
</evidence>